<organism evidence="1">
    <name type="scientific">Salmonella typhimurium</name>
    <dbReference type="NCBI Taxonomy" id="90371"/>
    <lineage>
        <taxon>Bacteria</taxon>
        <taxon>Pseudomonadati</taxon>
        <taxon>Pseudomonadota</taxon>
        <taxon>Gammaproteobacteria</taxon>
        <taxon>Enterobacterales</taxon>
        <taxon>Enterobacteriaceae</taxon>
        <taxon>Salmonella</taxon>
    </lineage>
</organism>
<proteinExistence type="predicted"/>
<name>A0A713T2C2_SALTM</name>
<comment type="caution">
    <text evidence="1">The sequence shown here is derived from an EMBL/GenBank/DDBJ whole genome shotgun (WGS) entry which is preliminary data.</text>
</comment>
<feature type="non-terminal residue" evidence="1">
    <location>
        <position position="38"/>
    </location>
</feature>
<reference evidence="1" key="1">
    <citation type="journal article" date="2018" name="Genome Biol.">
        <title>SKESA: strategic k-mer extension for scrupulous assemblies.</title>
        <authorList>
            <person name="Souvorov A."/>
            <person name="Agarwala R."/>
            <person name="Lipman D.J."/>
        </authorList>
    </citation>
    <scope>NUCLEOTIDE SEQUENCE</scope>
    <source>
        <strain evidence="1">Typhimurium</strain>
    </source>
</reference>
<sequence length="38" mass="4374">MVRRYAHLAPNHLTEHARQIDSIFGTSVPNMSHSKNKE</sequence>
<dbReference type="AlphaFoldDB" id="A0A713T2C2"/>
<accession>A0A713T2C2</accession>
<protein>
    <submittedName>
        <fullName evidence="1">Integrase</fullName>
    </submittedName>
</protein>
<evidence type="ECO:0000313" key="1">
    <source>
        <dbReference type="EMBL" id="HAD3718899.1"/>
    </source>
</evidence>
<reference evidence="1" key="2">
    <citation type="submission" date="2019-01" db="EMBL/GenBank/DDBJ databases">
        <authorList>
            <consortium name="NCBI Pathogen Detection Project"/>
        </authorList>
    </citation>
    <scope>NUCLEOTIDE SEQUENCE</scope>
    <source>
        <strain evidence="1">Typhimurium</strain>
    </source>
</reference>
<dbReference type="EMBL" id="DAAOML010000083">
    <property type="protein sequence ID" value="HAD3718899.1"/>
    <property type="molecule type" value="Genomic_DNA"/>
</dbReference>
<gene>
    <name evidence="1" type="ORF">G1P72_25105</name>
</gene>